<dbReference type="InterPro" id="IPR029016">
    <property type="entry name" value="GAF-like_dom_sf"/>
</dbReference>
<reference evidence="3 4" key="1">
    <citation type="submission" date="2020-08" db="EMBL/GenBank/DDBJ databases">
        <title>Genomic Encyclopedia of Type Strains, Phase IV (KMG-IV): sequencing the most valuable type-strain genomes for metagenomic binning, comparative biology and taxonomic classification.</title>
        <authorList>
            <person name="Goeker M."/>
        </authorList>
    </citation>
    <scope>NUCLEOTIDE SEQUENCE [LARGE SCALE GENOMIC DNA]</scope>
    <source>
        <strain evidence="3 4">DSM 21458</strain>
    </source>
</reference>
<organism evidence="3 4">
    <name type="scientific">Deinobacterium chartae</name>
    <dbReference type="NCBI Taxonomy" id="521158"/>
    <lineage>
        <taxon>Bacteria</taxon>
        <taxon>Thermotogati</taxon>
        <taxon>Deinococcota</taxon>
        <taxon>Deinococci</taxon>
        <taxon>Deinococcales</taxon>
        <taxon>Deinococcaceae</taxon>
        <taxon>Deinobacterium</taxon>
    </lineage>
</organism>
<protein>
    <submittedName>
        <fullName evidence="3">HD-GYP domain-containing protein (C-di-GMP phosphodiesterase class II)</fullName>
    </submittedName>
</protein>
<dbReference type="InterPro" id="IPR003018">
    <property type="entry name" value="GAF"/>
</dbReference>
<sequence>MNGSGANSAAWRALQATLNLLGSDRDFSDQDWQLLLEAAVSTVPEVQAGSLDVRQGDHFVIRAQVGFAPELIGMASDETASRRWYGLDEVSWRSGIPRVLRGKRVAARSRSTSPAADHPDSQRFFTAGRAHQICANLCVPVVLEGAVLAHLNLDSLTCETAFDEEALEVAAQFAVQVAALLAERRRREREAARRYELEVLAWVSAALQAVTRPDQAEGVLAEQASALLGSEHALYLRYDPEQDRLRPGVALGDYRQLSAVELDRGEEWAASGQDPELRDLVPPGYDRALCAPLRSSTGALLGALLIAREGTRPFENSERRLLRALASVGSASLERLSAVGALEQRACELAQGAARFEALLRLSQALESSRGVGDVARHAVEALAPLTGVCCLTLWQISGRVATPLAFYGEVPPAVYEVLARPVLLEHRLAPLGSTRLQPVYLERTPIADHARAGVRGVALFTLPGSSGSEVLAAYRLETRPWTPGECALLEVAVRSIAAARERVAYVQQIEATREGALLTLGVALEARDLETRGHTERVVSMATGLGRALGLGSERLEALRQGAYLHDIGKLAVPDRVLLKPGPLTAAERLEMQMHVTLGFERARCIPSLPPEALDVILYHHERWDGSGYPSGLFGEDIPLLARVFSVVDVFDALTSSRPYKEAWSVEAALEELGAQAGRQFDPCVVEVFVRWIRTAGIPEGGAVRSDPVGVSGVRGPAAQGAAEEHDAQGQCHQHGQR</sequence>
<dbReference type="CDD" id="cd00077">
    <property type="entry name" value="HDc"/>
    <property type="match status" value="1"/>
</dbReference>
<dbReference type="SUPFAM" id="SSF109604">
    <property type="entry name" value="HD-domain/PDEase-like"/>
    <property type="match status" value="1"/>
</dbReference>
<evidence type="ECO:0000256" key="1">
    <source>
        <dbReference type="SAM" id="MobiDB-lite"/>
    </source>
</evidence>
<dbReference type="RefSeq" id="WP_183988585.1">
    <property type="nucleotide sequence ID" value="NZ_JACHHG010000016.1"/>
</dbReference>
<dbReference type="Pfam" id="PF13487">
    <property type="entry name" value="HD_5"/>
    <property type="match status" value="1"/>
</dbReference>
<dbReference type="SUPFAM" id="SSF55781">
    <property type="entry name" value="GAF domain-like"/>
    <property type="match status" value="2"/>
</dbReference>
<evidence type="ECO:0000313" key="4">
    <source>
        <dbReference type="Proteomes" id="UP000569951"/>
    </source>
</evidence>
<feature type="domain" description="HD-GYP" evidence="2">
    <location>
        <begin position="510"/>
        <end position="706"/>
    </location>
</feature>
<dbReference type="InterPro" id="IPR003607">
    <property type="entry name" value="HD/PDEase_dom"/>
</dbReference>
<dbReference type="PROSITE" id="PS51832">
    <property type="entry name" value="HD_GYP"/>
    <property type="match status" value="1"/>
</dbReference>
<dbReference type="AlphaFoldDB" id="A0A841I7R5"/>
<dbReference type="PANTHER" id="PTHR45228">
    <property type="entry name" value="CYCLIC DI-GMP PHOSPHODIESTERASE TM_0186-RELATED"/>
    <property type="match status" value="1"/>
</dbReference>
<proteinExistence type="predicted"/>
<accession>A0A841I7R5</accession>
<keyword evidence="4" id="KW-1185">Reference proteome</keyword>
<dbReference type="Proteomes" id="UP000569951">
    <property type="component" value="Unassembled WGS sequence"/>
</dbReference>
<dbReference type="InterPro" id="IPR037522">
    <property type="entry name" value="HD_GYP_dom"/>
</dbReference>
<name>A0A841I7R5_9DEIO</name>
<dbReference type="EMBL" id="JACHHG010000016">
    <property type="protein sequence ID" value="MBB6099845.1"/>
    <property type="molecule type" value="Genomic_DNA"/>
</dbReference>
<dbReference type="Gene3D" id="1.10.3210.10">
    <property type="entry name" value="Hypothetical protein af1432"/>
    <property type="match status" value="1"/>
</dbReference>
<dbReference type="SMART" id="SM00471">
    <property type="entry name" value="HDc"/>
    <property type="match status" value="1"/>
</dbReference>
<dbReference type="Gene3D" id="3.30.450.40">
    <property type="match status" value="3"/>
</dbReference>
<evidence type="ECO:0000313" key="3">
    <source>
        <dbReference type="EMBL" id="MBB6099845.1"/>
    </source>
</evidence>
<dbReference type="PANTHER" id="PTHR45228:SF8">
    <property type="entry name" value="TWO-COMPONENT RESPONSE REGULATOR-RELATED"/>
    <property type="match status" value="1"/>
</dbReference>
<gene>
    <name evidence="3" type="ORF">HNR42_003305</name>
</gene>
<evidence type="ECO:0000259" key="2">
    <source>
        <dbReference type="PROSITE" id="PS51832"/>
    </source>
</evidence>
<dbReference type="InterPro" id="IPR052020">
    <property type="entry name" value="Cyclic_di-GMP/3'3'-cGAMP_PDE"/>
</dbReference>
<comment type="caution">
    <text evidence="3">The sequence shown here is derived from an EMBL/GenBank/DDBJ whole genome shotgun (WGS) entry which is preliminary data.</text>
</comment>
<dbReference type="Pfam" id="PF13185">
    <property type="entry name" value="GAF_2"/>
    <property type="match status" value="1"/>
</dbReference>
<feature type="region of interest" description="Disordered" evidence="1">
    <location>
        <begin position="709"/>
        <end position="739"/>
    </location>
</feature>